<dbReference type="InParanoid" id="A0A067M900"/>
<feature type="transmembrane region" description="Helical" evidence="1">
    <location>
        <begin position="122"/>
        <end position="140"/>
    </location>
</feature>
<evidence type="ECO:0000313" key="4">
    <source>
        <dbReference type="Proteomes" id="UP000027195"/>
    </source>
</evidence>
<name>A0A067M900_BOTB1</name>
<keyword evidence="1" id="KW-0472">Membrane</keyword>
<accession>A0A067M900</accession>
<protein>
    <recommendedName>
        <fullName evidence="2">DUF6533 domain-containing protein</fullName>
    </recommendedName>
</protein>
<keyword evidence="1" id="KW-0812">Transmembrane</keyword>
<evidence type="ECO:0000259" key="2">
    <source>
        <dbReference type="Pfam" id="PF20151"/>
    </source>
</evidence>
<dbReference type="Pfam" id="PF20151">
    <property type="entry name" value="DUF6533"/>
    <property type="match status" value="1"/>
</dbReference>
<dbReference type="AlphaFoldDB" id="A0A067M900"/>
<sequence length="261" mass="29177">MVHIVHKAFDGSGISSLSPLLSTPRLDPIMSGSFNAPPFIFYAYYTNYAMPVIAALSVILLYDHTLTTEDEVRFVWLAPWNSLFLAPRCGNHLDPHCRIADSDMLFLLRAYAIWNQNHNIKYLFSIAVLAQAVNIATIGVRVSGGSLRTIEMLVFITWGAQVLFDTILVVLVLVKATQHRSGERADPYRMCDWGSGFVPNFNTVRSSALDQEYCSCSLNNCVLSAYIVAAPVLATRMFLNLRKVRTERERGNLVVRSGDQP</sequence>
<evidence type="ECO:0000256" key="1">
    <source>
        <dbReference type="SAM" id="Phobius"/>
    </source>
</evidence>
<feature type="transmembrane region" description="Helical" evidence="1">
    <location>
        <begin position="39"/>
        <end position="62"/>
    </location>
</feature>
<dbReference type="InterPro" id="IPR045340">
    <property type="entry name" value="DUF6533"/>
</dbReference>
<feature type="transmembrane region" description="Helical" evidence="1">
    <location>
        <begin position="152"/>
        <end position="174"/>
    </location>
</feature>
<keyword evidence="1" id="KW-1133">Transmembrane helix</keyword>
<evidence type="ECO:0000313" key="3">
    <source>
        <dbReference type="EMBL" id="KDQ08071.1"/>
    </source>
</evidence>
<dbReference type="OrthoDB" id="2638860at2759"/>
<feature type="domain" description="DUF6533" evidence="2">
    <location>
        <begin position="53"/>
        <end position="84"/>
    </location>
</feature>
<reference evidence="4" key="1">
    <citation type="journal article" date="2014" name="Proc. Natl. Acad. Sci. U.S.A.">
        <title>Extensive sampling of basidiomycete genomes demonstrates inadequacy of the white-rot/brown-rot paradigm for wood decay fungi.</title>
        <authorList>
            <person name="Riley R."/>
            <person name="Salamov A.A."/>
            <person name="Brown D.W."/>
            <person name="Nagy L.G."/>
            <person name="Floudas D."/>
            <person name="Held B.W."/>
            <person name="Levasseur A."/>
            <person name="Lombard V."/>
            <person name="Morin E."/>
            <person name="Otillar R."/>
            <person name="Lindquist E.A."/>
            <person name="Sun H."/>
            <person name="LaButti K.M."/>
            <person name="Schmutz J."/>
            <person name="Jabbour D."/>
            <person name="Luo H."/>
            <person name="Baker S.E."/>
            <person name="Pisabarro A.G."/>
            <person name="Walton J.D."/>
            <person name="Blanchette R.A."/>
            <person name="Henrissat B."/>
            <person name="Martin F."/>
            <person name="Cullen D."/>
            <person name="Hibbett D.S."/>
            <person name="Grigoriev I.V."/>
        </authorList>
    </citation>
    <scope>NUCLEOTIDE SEQUENCE [LARGE SCALE GENOMIC DNA]</scope>
    <source>
        <strain evidence="4">FD-172 SS1</strain>
    </source>
</reference>
<proteinExistence type="predicted"/>
<keyword evidence="4" id="KW-1185">Reference proteome</keyword>
<gene>
    <name evidence="3" type="ORF">BOTBODRAFT_586831</name>
</gene>
<dbReference type="Proteomes" id="UP000027195">
    <property type="component" value="Unassembled WGS sequence"/>
</dbReference>
<dbReference type="EMBL" id="KL198096">
    <property type="protein sequence ID" value="KDQ08071.1"/>
    <property type="molecule type" value="Genomic_DNA"/>
</dbReference>
<dbReference type="HOGENOM" id="CLU_035509_11_3_1"/>
<organism evidence="3 4">
    <name type="scientific">Botryobasidium botryosum (strain FD-172 SS1)</name>
    <dbReference type="NCBI Taxonomy" id="930990"/>
    <lineage>
        <taxon>Eukaryota</taxon>
        <taxon>Fungi</taxon>
        <taxon>Dikarya</taxon>
        <taxon>Basidiomycota</taxon>
        <taxon>Agaricomycotina</taxon>
        <taxon>Agaricomycetes</taxon>
        <taxon>Cantharellales</taxon>
        <taxon>Botryobasidiaceae</taxon>
        <taxon>Botryobasidium</taxon>
    </lineage>
</organism>